<comment type="caution">
    <text evidence="2">The sequence shown here is derived from an EMBL/GenBank/DDBJ whole genome shotgun (WGS) entry which is preliminary data.</text>
</comment>
<dbReference type="Gene3D" id="3.40.50.2000">
    <property type="entry name" value="Glycogen Phosphorylase B"/>
    <property type="match status" value="2"/>
</dbReference>
<name>A0A414P1P0_9FIRM</name>
<dbReference type="Pfam" id="PF00534">
    <property type="entry name" value="Glycos_transf_1"/>
    <property type="match status" value="1"/>
</dbReference>
<dbReference type="AlphaFoldDB" id="A0A414P1P0"/>
<keyword evidence="2" id="KW-0808">Transferase</keyword>
<dbReference type="PANTHER" id="PTHR12526:SF630">
    <property type="entry name" value="GLYCOSYLTRANSFERASE"/>
    <property type="match status" value="1"/>
</dbReference>
<dbReference type="EMBL" id="QRHG01000040">
    <property type="protein sequence ID" value="RHF57659.1"/>
    <property type="molecule type" value="Genomic_DNA"/>
</dbReference>
<evidence type="ECO:0000313" key="3">
    <source>
        <dbReference type="Proteomes" id="UP000284902"/>
    </source>
</evidence>
<proteinExistence type="predicted"/>
<organism evidence="2 3">
    <name type="scientific">[Ruminococcus] lactaris</name>
    <dbReference type="NCBI Taxonomy" id="46228"/>
    <lineage>
        <taxon>Bacteria</taxon>
        <taxon>Bacillati</taxon>
        <taxon>Bacillota</taxon>
        <taxon>Clostridia</taxon>
        <taxon>Lachnospirales</taxon>
        <taxon>Lachnospiraceae</taxon>
        <taxon>Mediterraneibacter</taxon>
    </lineage>
</organism>
<reference evidence="2 3" key="1">
    <citation type="submission" date="2018-08" db="EMBL/GenBank/DDBJ databases">
        <title>A genome reference for cultivated species of the human gut microbiota.</title>
        <authorList>
            <person name="Zou Y."/>
            <person name="Xue W."/>
            <person name="Luo G."/>
        </authorList>
    </citation>
    <scope>NUCLEOTIDE SEQUENCE [LARGE SCALE GENOMIC DNA]</scope>
    <source>
        <strain evidence="2 3">AM25-1LB</strain>
    </source>
</reference>
<dbReference type="CDD" id="cd03811">
    <property type="entry name" value="GT4_GT28_WabH-like"/>
    <property type="match status" value="1"/>
</dbReference>
<dbReference type="Proteomes" id="UP000284902">
    <property type="component" value="Unassembled WGS sequence"/>
</dbReference>
<dbReference type="SUPFAM" id="SSF53756">
    <property type="entry name" value="UDP-Glycosyltransferase/glycogen phosphorylase"/>
    <property type="match status" value="1"/>
</dbReference>
<feature type="domain" description="Glycosyl transferase family 1" evidence="1">
    <location>
        <begin position="216"/>
        <end position="372"/>
    </location>
</feature>
<evidence type="ECO:0000259" key="1">
    <source>
        <dbReference type="Pfam" id="PF00534"/>
    </source>
</evidence>
<protein>
    <submittedName>
        <fullName evidence="2">Glycosyltransferase</fullName>
    </submittedName>
</protein>
<evidence type="ECO:0000313" key="2">
    <source>
        <dbReference type="EMBL" id="RHF57659.1"/>
    </source>
</evidence>
<accession>A0A414P1P0</accession>
<sequence>MEIGGAEKALLGLLEAIDKKIFQVDLFLLRHTGELLKYIPDNITILPEKKEYAMLGIPLKETLREKEYNIFWGRLKGNLRANKYVRKNYFKDAAAVNDEYSHKYTVNCMPMISDEEYDLAISFLAPHYFVSKKVIAKEKMAWIHTDYETVEIDVDSELGMWSEYDYIASISDKVTESFLKTFPSLHNKIILFENIMPVEYIRNLSDSENVIEEMPQDESMILLSIGRFCTAKNFDNVPDICSKILNAGIKIKWYLIGYGPDEELIRNRIKELQMEDYVCILGKKENPYPYIKCCDIYIQPSRYEGKCVSVIEAQMLHKPVIITDYATAGSQLEDGVDGVVVPMNNTDCARKIVAVLRDKELQRQLVENTKKRDYANIEEVNKIYRLLEIREK</sequence>
<dbReference type="InterPro" id="IPR001296">
    <property type="entry name" value="Glyco_trans_1"/>
</dbReference>
<dbReference type="PANTHER" id="PTHR12526">
    <property type="entry name" value="GLYCOSYLTRANSFERASE"/>
    <property type="match status" value="1"/>
</dbReference>
<gene>
    <name evidence="2" type="ORF">DW672_11765</name>
</gene>
<dbReference type="GO" id="GO:0016757">
    <property type="term" value="F:glycosyltransferase activity"/>
    <property type="evidence" value="ECO:0007669"/>
    <property type="project" value="InterPro"/>
</dbReference>